<feature type="domain" description="N-acetyltransferase" evidence="1">
    <location>
        <begin position="139"/>
        <end position="285"/>
    </location>
</feature>
<dbReference type="InterPro" id="IPR016181">
    <property type="entry name" value="Acyl_CoA_acyltransferase"/>
</dbReference>
<evidence type="ECO:0000259" key="1">
    <source>
        <dbReference type="PROSITE" id="PS51186"/>
    </source>
</evidence>
<dbReference type="InterPro" id="IPR000182">
    <property type="entry name" value="GNAT_dom"/>
</dbReference>
<dbReference type="Pfam" id="PF00583">
    <property type="entry name" value="Acetyltransf_1"/>
    <property type="match status" value="1"/>
</dbReference>
<dbReference type="RefSeq" id="WP_126305024.1">
    <property type="nucleotide sequence ID" value="NZ_LR134516.1"/>
</dbReference>
<keyword evidence="3" id="KW-1185">Reference proteome</keyword>
<reference evidence="2 3" key="1">
    <citation type="submission" date="2018-12" db="EMBL/GenBank/DDBJ databases">
        <authorList>
            <consortium name="Pathogen Informatics"/>
        </authorList>
    </citation>
    <scope>NUCLEOTIDE SEQUENCE [LARGE SCALE GENOMIC DNA]</scope>
    <source>
        <strain evidence="2 3">NCTC12227</strain>
    </source>
</reference>
<dbReference type="SUPFAM" id="SSF55729">
    <property type="entry name" value="Acyl-CoA N-acyltransferases (Nat)"/>
    <property type="match status" value="1"/>
</dbReference>
<dbReference type="Gene3D" id="3.30.70.2340">
    <property type="entry name" value="Uncharacterised protein PF12112 family, DUF3579"/>
    <property type="match status" value="1"/>
</dbReference>
<dbReference type="Gene3D" id="3.40.630.30">
    <property type="match status" value="1"/>
</dbReference>
<dbReference type="PROSITE" id="PS51186">
    <property type="entry name" value="GNAT"/>
    <property type="match status" value="1"/>
</dbReference>
<protein>
    <submittedName>
        <fullName evidence="2">PhnO-like protein</fullName>
    </submittedName>
</protein>
<dbReference type="Proteomes" id="UP000268229">
    <property type="component" value="Chromosome"/>
</dbReference>
<name>A0A448UDU3_9NEIS</name>
<dbReference type="CDD" id="cd04301">
    <property type="entry name" value="NAT_SF"/>
    <property type="match status" value="1"/>
</dbReference>
<dbReference type="OrthoDB" id="9814727at2"/>
<dbReference type="EMBL" id="LR134516">
    <property type="protein sequence ID" value="VEJ22048.1"/>
    <property type="molecule type" value="Genomic_DNA"/>
</dbReference>
<organism evidence="2 3">
    <name type="scientific">Neisseria animaloris</name>
    <dbReference type="NCBI Taxonomy" id="326522"/>
    <lineage>
        <taxon>Bacteria</taxon>
        <taxon>Pseudomonadati</taxon>
        <taxon>Pseudomonadota</taxon>
        <taxon>Betaproteobacteria</taxon>
        <taxon>Neisseriales</taxon>
        <taxon>Neisseriaceae</taxon>
        <taxon>Neisseria</taxon>
    </lineage>
</organism>
<gene>
    <name evidence="2" type="ORF">NCTC12227_01821</name>
</gene>
<evidence type="ECO:0000313" key="3">
    <source>
        <dbReference type="Proteomes" id="UP000268229"/>
    </source>
</evidence>
<dbReference type="STRING" id="326522.BWD08_08230"/>
<evidence type="ECO:0000313" key="2">
    <source>
        <dbReference type="EMBL" id="VEJ22048.1"/>
    </source>
</evidence>
<sequence length="285" mass="32292">MLVCNPYEIVIHGTTSKGKIFRPSDWAERLCGILSSFDKGNRLSYHQWVRPILVDKVRCVAVDKKLEEINPSMFRFLMDFAADNDLRVMDCKSLLDERSNQDSTPEATSQERVLLAKAIEEKQAAEQRFRVEAADMIESVLREISADETATAFAALSVLRPTITDVSRFVEQVNTLQRNQGYRLLGVFEEGKANAVAVCGFREEVNLASGRHIHIDDIVTIPQARNRGYAERLLAEVQKISKAAGIRQIHIDANVGCERTPAHRLYFKNGFEIGAHHFVRKFEPF</sequence>
<dbReference type="GO" id="GO:0016747">
    <property type="term" value="F:acyltransferase activity, transferring groups other than amino-acyl groups"/>
    <property type="evidence" value="ECO:0007669"/>
    <property type="project" value="InterPro"/>
</dbReference>
<dbReference type="Pfam" id="PF12112">
    <property type="entry name" value="DUF3579"/>
    <property type="match status" value="1"/>
</dbReference>
<dbReference type="KEGG" id="nani:NCTC12227_01821"/>
<accession>A0A448UDU3</accession>
<dbReference type="InterPro" id="IPR021969">
    <property type="entry name" value="DUF3579"/>
</dbReference>
<proteinExistence type="predicted"/>
<dbReference type="AlphaFoldDB" id="A0A448UDU3"/>